<dbReference type="InterPro" id="IPR014001">
    <property type="entry name" value="Helicase_ATP-bd"/>
</dbReference>
<evidence type="ECO:0000256" key="6">
    <source>
        <dbReference type="ARBA" id="ARBA00022806"/>
    </source>
</evidence>
<evidence type="ECO:0000256" key="7">
    <source>
        <dbReference type="ARBA" id="ARBA00022840"/>
    </source>
</evidence>
<dbReference type="PANTHER" id="PTHR47964:SF1">
    <property type="entry name" value="ATP-DEPENDENT DNA HELICASE HOMOLOG RECG, CHLOROPLASTIC"/>
    <property type="match status" value="1"/>
</dbReference>
<keyword evidence="19" id="KW-1185">Reference proteome</keyword>
<protein>
    <recommendedName>
        <fullName evidence="2 15">ATP-dependent DNA helicase RecG</fullName>
        <ecNumber evidence="13 15">5.6.2.4</ecNumber>
    </recommendedName>
</protein>
<dbReference type="InterPro" id="IPR047112">
    <property type="entry name" value="RecG/Mfd"/>
</dbReference>
<dbReference type="GO" id="GO:0016787">
    <property type="term" value="F:hydrolase activity"/>
    <property type="evidence" value="ECO:0007669"/>
    <property type="project" value="UniProtKB-KW"/>
</dbReference>
<dbReference type="PANTHER" id="PTHR47964">
    <property type="entry name" value="ATP-DEPENDENT DNA HELICASE HOMOLOG RECG, CHLOROPLASTIC"/>
    <property type="match status" value="1"/>
</dbReference>
<evidence type="ECO:0000256" key="12">
    <source>
        <dbReference type="ARBA" id="ARBA00034617"/>
    </source>
</evidence>
<dbReference type="InterPro" id="IPR027417">
    <property type="entry name" value="P-loop_NTPase"/>
</dbReference>
<evidence type="ECO:0000256" key="2">
    <source>
        <dbReference type="ARBA" id="ARBA00017846"/>
    </source>
</evidence>
<dbReference type="SMART" id="SM00490">
    <property type="entry name" value="HELICc"/>
    <property type="match status" value="1"/>
</dbReference>
<keyword evidence="4 15" id="KW-0227">DNA damage</keyword>
<organism evidence="18 19">
    <name type="scientific">Desmospora profundinema</name>
    <dbReference type="NCBI Taxonomy" id="1571184"/>
    <lineage>
        <taxon>Bacteria</taxon>
        <taxon>Bacillati</taxon>
        <taxon>Bacillota</taxon>
        <taxon>Bacilli</taxon>
        <taxon>Bacillales</taxon>
        <taxon>Thermoactinomycetaceae</taxon>
        <taxon>Desmospora</taxon>
    </lineage>
</organism>
<comment type="catalytic activity">
    <reaction evidence="14 15">
        <text>ATP + H2O = ADP + phosphate + H(+)</text>
        <dbReference type="Rhea" id="RHEA:13065"/>
        <dbReference type="ChEBI" id="CHEBI:15377"/>
        <dbReference type="ChEBI" id="CHEBI:15378"/>
        <dbReference type="ChEBI" id="CHEBI:30616"/>
        <dbReference type="ChEBI" id="CHEBI:43474"/>
        <dbReference type="ChEBI" id="CHEBI:456216"/>
        <dbReference type="EC" id="5.6.2.4"/>
    </reaction>
</comment>
<comment type="function">
    <text evidence="15">Plays a critical role in recombination and DNA repair. Helps process Holliday junction intermediates to mature products by catalyzing branch migration. Has replication fork regression activity, unwinds stalled or blocked replication forks to make a HJ that can be resolved. Has a DNA unwinding activity characteristic of a DNA helicase with 3'-5' polarity.</text>
</comment>
<dbReference type="InterPro" id="IPR004609">
    <property type="entry name" value="ATP-dep_DNA_helicase_RecG"/>
</dbReference>
<dbReference type="Pfam" id="PF00270">
    <property type="entry name" value="DEAD"/>
    <property type="match status" value="1"/>
</dbReference>
<dbReference type="InterPro" id="IPR001650">
    <property type="entry name" value="Helicase_C-like"/>
</dbReference>
<evidence type="ECO:0000256" key="14">
    <source>
        <dbReference type="ARBA" id="ARBA00048988"/>
    </source>
</evidence>
<evidence type="ECO:0000256" key="5">
    <source>
        <dbReference type="ARBA" id="ARBA00022801"/>
    </source>
</evidence>
<evidence type="ECO:0000256" key="3">
    <source>
        <dbReference type="ARBA" id="ARBA00022741"/>
    </source>
</evidence>
<evidence type="ECO:0000313" key="19">
    <source>
        <dbReference type="Proteomes" id="UP001185012"/>
    </source>
</evidence>
<evidence type="ECO:0000256" key="9">
    <source>
        <dbReference type="ARBA" id="ARBA00023172"/>
    </source>
</evidence>
<dbReference type="InterPro" id="IPR045562">
    <property type="entry name" value="RecG_dom3_C"/>
</dbReference>
<comment type="similarity">
    <text evidence="1 15">Belongs to the helicase family. RecG subfamily.</text>
</comment>
<evidence type="ECO:0000256" key="1">
    <source>
        <dbReference type="ARBA" id="ARBA00007504"/>
    </source>
</evidence>
<comment type="catalytic activity">
    <reaction evidence="12 15">
        <text>Couples ATP hydrolysis with the unwinding of duplex DNA by translocating in the 3'-5' direction.</text>
        <dbReference type="EC" id="5.6.2.4"/>
    </reaction>
</comment>
<evidence type="ECO:0000256" key="10">
    <source>
        <dbReference type="ARBA" id="ARBA00023204"/>
    </source>
</evidence>
<keyword evidence="6 15" id="KW-0347">Helicase</keyword>
<dbReference type="SUPFAM" id="SSF52540">
    <property type="entry name" value="P-loop containing nucleoside triphosphate hydrolases"/>
    <property type="match status" value="2"/>
</dbReference>
<reference evidence="18 19" key="1">
    <citation type="submission" date="2023-07" db="EMBL/GenBank/DDBJ databases">
        <title>Genomic Encyclopedia of Type Strains, Phase IV (KMG-IV): sequencing the most valuable type-strain genomes for metagenomic binning, comparative biology and taxonomic classification.</title>
        <authorList>
            <person name="Goeker M."/>
        </authorList>
    </citation>
    <scope>NUCLEOTIDE SEQUENCE [LARGE SCALE GENOMIC DNA]</scope>
    <source>
        <strain evidence="18 19">DSM 45903</strain>
    </source>
</reference>
<keyword evidence="5 15" id="KW-0378">Hydrolase</keyword>
<dbReference type="NCBIfam" id="TIGR00643">
    <property type="entry name" value="recG"/>
    <property type="match status" value="1"/>
</dbReference>
<dbReference type="Proteomes" id="UP001185012">
    <property type="component" value="Unassembled WGS sequence"/>
</dbReference>
<dbReference type="SUPFAM" id="SSF50249">
    <property type="entry name" value="Nucleic acid-binding proteins"/>
    <property type="match status" value="1"/>
</dbReference>
<dbReference type="SMART" id="SM00487">
    <property type="entry name" value="DEXDc"/>
    <property type="match status" value="1"/>
</dbReference>
<feature type="domain" description="Helicase ATP-binding" evidence="16">
    <location>
        <begin position="273"/>
        <end position="434"/>
    </location>
</feature>
<dbReference type="CDD" id="cd17992">
    <property type="entry name" value="DEXHc_RecG"/>
    <property type="match status" value="1"/>
</dbReference>
<dbReference type="PROSITE" id="PS51192">
    <property type="entry name" value="HELICASE_ATP_BIND_1"/>
    <property type="match status" value="1"/>
</dbReference>
<gene>
    <name evidence="18" type="ORF">JOE21_003268</name>
</gene>
<dbReference type="InterPro" id="IPR012340">
    <property type="entry name" value="NA-bd_OB-fold"/>
</dbReference>
<dbReference type="EC" id="5.6.2.4" evidence="13 15"/>
<dbReference type="Gene3D" id="1.10.150.20">
    <property type="entry name" value="5' to 3' exonuclease, C-terminal subdomain"/>
    <property type="match status" value="1"/>
</dbReference>
<evidence type="ECO:0000256" key="15">
    <source>
        <dbReference type="RuleBase" id="RU363016"/>
    </source>
</evidence>
<keyword evidence="3 15" id="KW-0547">Nucleotide-binding</keyword>
<keyword evidence="7 15" id="KW-0067">ATP-binding</keyword>
<dbReference type="NCBIfam" id="NF008168">
    <property type="entry name" value="PRK10917.2-2"/>
    <property type="match status" value="1"/>
</dbReference>
<evidence type="ECO:0000256" key="8">
    <source>
        <dbReference type="ARBA" id="ARBA00023125"/>
    </source>
</evidence>
<dbReference type="InterPro" id="IPR011545">
    <property type="entry name" value="DEAD/DEAH_box_helicase_dom"/>
</dbReference>
<feature type="domain" description="Helicase C-terminal" evidence="17">
    <location>
        <begin position="456"/>
        <end position="612"/>
    </location>
</feature>
<dbReference type="PROSITE" id="PS51194">
    <property type="entry name" value="HELICASE_CTER"/>
    <property type="match status" value="1"/>
</dbReference>
<evidence type="ECO:0000313" key="18">
    <source>
        <dbReference type="EMBL" id="MDR6227253.1"/>
    </source>
</evidence>
<dbReference type="Pfam" id="PF00271">
    <property type="entry name" value="Helicase_C"/>
    <property type="match status" value="1"/>
</dbReference>
<dbReference type="Gene3D" id="2.40.50.140">
    <property type="entry name" value="Nucleic acid-binding proteins"/>
    <property type="match status" value="1"/>
</dbReference>
<evidence type="ECO:0000259" key="17">
    <source>
        <dbReference type="PROSITE" id="PS51194"/>
    </source>
</evidence>
<keyword evidence="8" id="KW-0238">DNA-binding</keyword>
<comment type="caution">
    <text evidence="18">The sequence shown here is derived from an EMBL/GenBank/DDBJ whole genome shotgun (WGS) entry which is preliminary data.</text>
</comment>
<evidence type="ECO:0000256" key="4">
    <source>
        <dbReference type="ARBA" id="ARBA00022763"/>
    </source>
</evidence>
<name>A0ABU1IS42_9BACL</name>
<dbReference type="NCBIfam" id="NF008165">
    <property type="entry name" value="PRK10917.1-3"/>
    <property type="match status" value="1"/>
</dbReference>
<keyword evidence="10 15" id="KW-0234">DNA repair</keyword>
<dbReference type="Pfam" id="PF17191">
    <property type="entry name" value="RecG_wedge"/>
    <property type="match status" value="1"/>
</dbReference>
<dbReference type="EMBL" id="JAVDQG010000008">
    <property type="protein sequence ID" value="MDR6227253.1"/>
    <property type="molecule type" value="Genomic_DNA"/>
</dbReference>
<accession>A0ABU1IS42</accession>
<keyword evidence="11" id="KW-0413">Isomerase</keyword>
<keyword evidence="9 15" id="KW-0233">DNA recombination</keyword>
<proteinExistence type="inferred from homology"/>
<evidence type="ECO:0000256" key="13">
    <source>
        <dbReference type="ARBA" id="ARBA00034808"/>
    </source>
</evidence>
<evidence type="ECO:0000256" key="11">
    <source>
        <dbReference type="ARBA" id="ARBA00023235"/>
    </source>
</evidence>
<dbReference type="Pfam" id="PF19833">
    <property type="entry name" value="RecG_dom3_C"/>
    <property type="match status" value="1"/>
</dbReference>
<dbReference type="InterPro" id="IPR033454">
    <property type="entry name" value="RecG_wedge"/>
</dbReference>
<sequence length="682" mass="77124">MNLDVTPVTEVSGVGTKRAEDLTSLGIRTVADLLAYFPYRYEDFRVADLGEAVHEEKITLQGTLFGSPSIRWYGKKKSRLTCRMQVQGVTISLVWFNQHFLKNKLVPGQTVTVHGKWDAHRLWLTVDRAFLTPEEQQKQVGRLEPVYSVNASVTVSWLRKTIAQAFRQFGGKIREILPQALLERYQLMGRARAMVLLHFPKGREEGRQARRRMVYEELFLYELKLLWRRRQEKKEAAGIAHSIDPERLKAFVNHIPFPLTEAQRRVVNEILTDMRHPERMTRLLQGDVGSGKTVVAAIALYANYLSGYQGAMMVPTEILAEQHLKSLKEWLEPWEMTVVGLSGGMTAKERRDVMGQLQMGLADVVVGTHALIQEAVAYRNLGLVITDEQHRFGVKQRSLLREKGENPDVLYMTATPIPRTLAITAYGEMDVSTIDELPAGRLPVETYWVKRDVWPRVIQFIRKQCGEGRQAYIICPLIEESEKVDLQNAQSVFEEAAQELAPIRVGLLHGKMAAAEKEEVMKRFAANDVQVLVSTTVVEVGVNVPNATVMVVYDADRFGLAQLHQLRGRVGRGQEASTCILVANPSSETGIERMRVMTETTDGFEIAQRDLALRGPGDFFGFKQSGVPEFKVADLVEDGKVLEVARADAVRLVESDDLWVEEEYAPLRCWIQAFEKEASMMD</sequence>
<dbReference type="CDD" id="cd04488">
    <property type="entry name" value="RecG_wedge_OBF"/>
    <property type="match status" value="1"/>
</dbReference>
<dbReference type="Gene3D" id="3.40.50.300">
    <property type="entry name" value="P-loop containing nucleotide triphosphate hydrolases"/>
    <property type="match status" value="2"/>
</dbReference>
<dbReference type="GO" id="GO:0003678">
    <property type="term" value="F:DNA helicase activity"/>
    <property type="evidence" value="ECO:0007669"/>
    <property type="project" value="UniProtKB-EC"/>
</dbReference>
<evidence type="ECO:0000259" key="16">
    <source>
        <dbReference type="PROSITE" id="PS51192"/>
    </source>
</evidence>
<dbReference type="RefSeq" id="WP_309868209.1">
    <property type="nucleotide sequence ID" value="NZ_JAVDQG010000008.1"/>
</dbReference>